<organism evidence="1 2">
    <name type="scientific">Trichinella murrelli</name>
    <dbReference type="NCBI Taxonomy" id="144512"/>
    <lineage>
        <taxon>Eukaryota</taxon>
        <taxon>Metazoa</taxon>
        <taxon>Ecdysozoa</taxon>
        <taxon>Nematoda</taxon>
        <taxon>Enoplea</taxon>
        <taxon>Dorylaimia</taxon>
        <taxon>Trichinellida</taxon>
        <taxon>Trichinellidae</taxon>
        <taxon>Trichinella</taxon>
    </lineage>
</organism>
<dbReference type="AlphaFoldDB" id="A0A0V0UG61"/>
<accession>A0A0V0UG61</accession>
<evidence type="ECO:0000313" key="1">
    <source>
        <dbReference type="EMBL" id="KRX49667.1"/>
    </source>
</evidence>
<dbReference type="Proteomes" id="UP000055048">
    <property type="component" value="Unassembled WGS sequence"/>
</dbReference>
<keyword evidence="2" id="KW-1185">Reference proteome</keyword>
<comment type="caution">
    <text evidence="1">The sequence shown here is derived from an EMBL/GenBank/DDBJ whole genome shotgun (WGS) entry which is preliminary data.</text>
</comment>
<protein>
    <submittedName>
        <fullName evidence="1">Uncharacterized protein</fullName>
    </submittedName>
</protein>
<proteinExistence type="predicted"/>
<dbReference type="EMBL" id="JYDJ01000014">
    <property type="protein sequence ID" value="KRX49667.1"/>
    <property type="molecule type" value="Genomic_DNA"/>
</dbReference>
<name>A0A0V0UG61_9BILA</name>
<reference evidence="1 2" key="1">
    <citation type="submission" date="2015-01" db="EMBL/GenBank/DDBJ databases">
        <title>Evolution of Trichinella species and genotypes.</title>
        <authorList>
            <person name="Korhonen P.K."/>
            <person name="Edoardo P."/>
            <person name="Giuseppe L.R."/>
            <person name="Gasser R.B."/>
        </authorList>
    </citation>
    <scope>NUCLEOTIDE SEQUENCE [LARGE SCALE GENOMIC DNA]</scope>
    <source>
        <strain evidence="1">ISS417</strain>
    </source>
</reference>
<gene>
    <name evidence="1" type="ORF">T05_4388</name>
</gene>
<sequence length="102" mass="12197">MLENKEEEMFNSLYLSVVVIDSYSPSGFCCRAFSFTDATKRKLIKGRKRESGETRRAISRFGRWARSQRFIQRREFCVWQKIFALQQERDKIAFNQSDFIHS</sequence>
<evidence type="ECO:0000313" key="2">
    <source>
        <dbReference type="Proteomes" id="UP000055048"/>
    </source>
</evidence>